<dbReference type="InterPro" id="IPR040151">
    <property type="entry name" value="Gfd2/YDR514C-like"/>
</dbReference>
<accession>A0A194WUB1</accession>
<evidence type="ECO:0000259" key="1">
    <source>
        <dbReference type="SMART" id="SM00479"/>
    </source>
</evidence>
<evidence type="ECO:0000313" key="3">
    <source>
        <dbReference type="Proteomes" id="UP000070700"/>
    </source>
</evidence>
<reference evidence="2 3" key="1">
    <citation type="submission" date="2015-10" db="EMBL/GenBank/DDBJ databases">
        <title>Full genome of DAOMC 229536 Phialocephala scopiformis, a fungal endophyte of spruce producing the potent anti-insectan compound rugulosin.</title>
        <authorList>
            <consortium name="DOE Joint Genome Institute"/>
            <person name="Walker A.K."/>
            <person name="Frasz S.L."/>
            <person name="Seifert K.A."/>
            <person name="Miller J.D."/>
            <person name="Mondo S.J."/>
            <person name="Labutti K."/>
            <person name="Lipzen A."/>
            <person name="Dockter R."/>
            <person name="Kennedy M."/>
            <person name="Grigoriev I.V."/>
            <person name="Spatafora J.W."/>
        </authorList>
    </citation>
    <scope>NUCLEOTIDE SEQUENCE [LARGE SCALE GENOMIC DNA]</scope>
    <source>
        <strain evidence="2 3">CBS 120377</strain>
    </source>
</reference>
<proteinExistence type="predicted"/>
<dbReference type="InterPro" id="IPR013520">
    <property type="entry name" value="Ribonucl_H"/>
</dbReference>
<dbReference type="PANTHER" id="PTHR28083:SF1">
    <property type="entry name" value="GOOD FOR FULL DBP5 ACTIVITY PROTEIN 2"/>
    <property type="match status" value="1"/>
</dbReference>
<dbReference type="FunCoup" id="A0A194WUB1">
    <property type="interactions" value="41"/>
</dbReference>
<dbReference type="InterPro" id="IPR012337">
    <property type="entry name" value="RNaseH-like_sf"/>
</dbReference>
<dbReference type="PANTHER" id="PTHR28083">
    <property type="entry name" value="GOOD FOR FULL DBP5 ACTIVITY PROTEIN 2"/>
    <property type="match status" value="1"/>
</dbReference>
<dbReference type="InParanoid" id="A0A194WUB1"/>
<dbReference type="KEGG" id="psco:LY89DRAFT_227160"/>
<dbReference type="InterPro" id="IPR036397">
    <property type="entry name" value="RNaseH_sf"/>
</dbReference>
<dbReference type="OrthoDB" id="5953249at2759"/>
<name>A0A194WUB1_MOLSC</name>
<sequence>MSTPLEDKEVPRKLRKAFEKEKKKARARALHSQPLRKINTQGLQYLRKSLGLLSDSQKVDTLDAVFIAIDFEYSNFSAKTGRIRLREVGISTLDTRDTRYKEPGKIISSQHYRTVMDTKEFLFGVSIDTTQDDLVSLLKHLLYPENNSGKQPRQLILVGHGFSFEIQVLRGLGINLALAPIVENILDTHYLGIEVFGQDFSLSRLTRQLGLEGSHFHNVGNDAKFSLRAMLLLATHNLLEAESSQQSRSEIYERIARF</sequence>
<dbReference type="RefSeq" id="XP_018065905.1">
    <property type="nucleotide sequence ID" value="XM_018206002.1"/>
</dbReference>
<feature type="domain" description="Exonuclease" evidence="1">
    <location>
        <begin position="65"/>
        <end position="239"/>
    </location>
</feature>
<dbReference type="Proteomes" id="UP000070700">
    <property type="component" value="Unassembled WGS sequence"/>
</dbReference>
<dbReference type="InterPro" id="IPR048519">
    <property type="entry name" value="Gfd2/YDR514C-like_C"/>
</dbReference>
<dbReference type="EMBL" id="KQ947426">
    <property type="protein sequence ID" value="KUJ11550.1"/>
    <property type="molecule type" value="Genomic_DNA"/>
</dbReference>
<dbReference type="GO" id="GO:0003676">
    <property type="term" value="F:nucleic acid binding"/>
    <property type="evidence" value="ECO:0007669"/>
    <property type="project" value="InterPro"/>
</dbReference>
<dbReference type="SMART" id="SM00479">
    <property type="entry name" value="EXOIII"/>
    <property type="match status" value="1"/>
</dbReference>
<dbReference type="AlphaFoldDB" id="A0A194WUB1"/>
<gene>
    <name evidence="2" type="ORF">LY89DRAFT_227160</name>
</gene>
<evidence type="ECO:0000313" key="2">
    <source>
        <dbReference type="EMBL" id="KUJ11550.1"/>
    </source>
</evidence>
<dbReference type="SUPFAM" id="SSF53098">
    <property type="entry name" value="Ribonuclease H-like"/>
    <property type="match status" value="1"/>
</dbReference>
<keyword evidence="3" id="KW-1185">Reference proteome</keyword>
<organism evidence="2 3">
    <name type="scientific">Mollisia scopiformis</name>
    <name type="common">Conifer needle endophyte fungus</name>
    <name type="synonym">Phialocephala scopiformis</name>
    <dbReference type="NCBI Taxonomy" id="149040"/>
    <lineage>
        <taxon>Eukaryota</taxon>
        <taxon>Fungi</taxon>
        <taxon>Dikarya</taxon>
        <taxon>Ascomycota</taxon>
        <taxon>Pezizomycotina</taxon>
        <taxon>Leotiomycetes</taxon>
        <taxon>Helotiales</taxon>
        <taxon>Mollisiaceae</taxon>
        <taxon>Mollisia</taxon>
    </lineage>
</organism>
<dbReference type="Pfam" id="PF21762">
    <property type="entry name" value="DEDDh_C"/>
    <property type="match status" value="1"/>
</dbReference>
<protein>
    <recommendedName>
        <fullName evidence="1">Exonuclease domain-containing protein</fullName>
    </recommendedName>
</protein>
<dbReference type="Gene3D" id="3.30.420.10">
    <property type="entry name" value="Ribonuclease H-like superfamily/Ribonuclease H"/>
    <property type="match status" value="1"/>
</dbReference>
<dbReference type="GeneID" id="28815728"/>